<keyword evidence="5" id="KW-1185">Reference proteome</keyword>
<dbReference type="PROSITE" id="PS51212">
    <property type="entry name" value="WSC"/>
    <property type="match status" value="1"/>
</dbReference>
<name>A0A9P8C515_9HELO</name>
<evidence type="ECO:0000259" key="3">
    <source>
        <dbReference type="PROSITE" id="PS51212"/>
    </source>
</evidence>
<protein>
    <recommendedName>
        <fullName evidence="3">WSC domain-containing protein</fullName>
    </recommendedName>
</protein>
<feature type="region of interest" description="Disordered" evidence="1">
    <location>
        <begin position="462"/>
        <end position="482"/>
    </location>
</feature>
<dbReference type="AlphaFoldDB" id="A0A9P8C515"/>
<proteinExistence type="predicted"/>
<dbReference type="SMART" id="SM00321">
    <property type="entry name" value="WSC"/>
    <property type="match status" value="1"/>
</dbReference>
<sequence>MFQLVVNFLVFASQATAFFRLPCAAPIVIQRADPVVNPGMVSSHVHTIMGGNGFGFEMDFASTQKSTCSSCTVKEDMSNYWVPTLYYKGPDGKFTEVTQTGGATIYYLQRTDSLDPEYPHLTAFPNDLRMVAGDPFLRSYKDTPAQNAVTFACLGTGTPEFHGFPDINCPDGLRAQVFFPSCWNGKDMDSPNHKSHLAYPAGMDHGACPKSHPKRFISIFYEVIFNTPKFADKWHGKEQPFFVSNGDPTGYGYHADFVNGWKEGVLQKAINDCNIESGVIEECKHFSFITNQVAQSCRVPPSVHEQTSGTLNALPGCNPIQPGPALAKPQPDCPAPSRIGSPLFPFTDLTKTHRFAYIGCGLDLAGKERTLKGAKDERKDMTVQSCIKFCDKSGFNVAGLEHGNQCFCDYDRNIPNDRRPVPDLLRDCSSPCAGNPGQVCGGGGLISLYQRCNSIECGQTAASKPLKGGSRKRSDGKVGIQY</sequence>
<dbReference type="PANTHER" id="PTHR43662">
    <property type="match status" value="1"/>
</dbReference>
<feature type="chain" id="PRO_5040297831" description="WSC domain-containing protein" evidence="2">
    <location>
        <begin position="18"/>
        <end position="482"/>
    </location>
</feature>
<dbReference type="Proteomes" id="UP000824998">
    <property type="component" value="Unassembled WGS sequence"/>
</dbReference>
<dbReference type="InterPro" id="IPR018535">
    <property type="entry name" value="DUF1996"/>
</dbReference>
<reference evidence="4" key="1">
    <citation type="journal article" date="2021" name="IMA Fungus">
        <title>Genomic characterization of three marine fungi, including Emericellopsis atlantica sp. nov. with signatures of a generalist lifestyle and marine biomass degradation.</title>
        <authorList>
            <person name="Hagestad O.C."/>
            <person name="Hou L."/>
            <person name="Andersen J.H."/>
            <person name="Hansen E.H."/>
            <person name="Altermark B."/>
            <person name="Li C."/>
            <person name="Kuhnert E."/>
            <person name="Cox R.J."/>
            <person name="Crous P.W."/>
            <person name="Spatafora J.W."/>
            <person name="Lail K."/>
            <person name="Amirebrahimi M."/>
            <person name="Lipzen A."/>
            <person name="Pangilinan J."/>
            <person name="Andreopoulos W."/>
            <person name="Hayes R.D."/>
            <person name="Ng V."/>
            <person name="Grigoriev I.V."/>
            <person name="Jackson S.A."/>
            <person name="Sutton T.D.S."/>
            <person name="Dobson A.D.W."/>
            <person name="Rama T."/>
        </authorList>
    </citation>
    <scope>NUCLEOTIDE SEQUENCE</scope>
    <source>
        <strain evidence="4">TRa018bII</strain>
    </source>
</reference>
<feature type="signal peptide" evidence="2">
    <location>
        <begin position="1"/>
        <end position="17"/>
    </location>
</feature>
<evidence type="ECO:0000313" key="5">
    <source>
        <dbReference type="Proteomes" id="UP000824998"/>
    </source>
</evidence>
<dbReference type="Pfam" id="PF01822">
    <property type="entry name" value="WSC"/>
    <property type="match status" value="1"/>
</dbReference>
<keyword evidence="2" id="KW-0732">Signal</keyword>
<feature type="domain" description="WSC" evidence="3">
    <location>
        <begin position="354"/>
        <end position="452"/>
    </location>
</feature>
<dbReference type="InterPro" id="IPR002889">
    <property type="entry name" value="WSC_carb-bd"/>
</dbReference>
<dbReference type="Pfam" id="PF09362">
    <property type="entry name" value="DUF1996"/>
    <property type="match status" value="1"/>
</dbReference>
<evidence type="ECO:0000256" key="1">
    <source>
        <dbReference type="SAM" id="MobiDB-lite"/>
    </source>
</evidence>
<organism evidence="4 5">
    <name type="scientific">Amylocarpus encephaloides</name>
    <dbReference type="NCBI Taxonomy" id="45428"/>
    <lineage>
        <taxon>Eukaryota</taxon>
        <taxon>Fungi</taxon>
        <taxon>Dikarya</taxon>
        <taxon>Ascomycota</taxon>
        <taxon>Pezizomycotina</taxon>
        <taxon>Leotiomycetes</taxon>
        <taxon>Helotiales</taxon>
        <taxon>Helotiales incertae sedis</taxon>
        <taxon>Amylocarpus</taxon>
    </lineage>
</organism>
<dbReference type="PANTHER" id="PTHR43662:SF3">
    <property type="entry name" value="DOMAIN PROTEIN, PUTATIVE (AFU_ORTHOLOGUE AFUA_6G11970)-RELATED"/>
    <property type="match status" value="1"/>
</dbReference>
<evidence type="ECO:0000256" key="2">
    <source>
        <dbReference type="SAM" id="SignalP"/>
    </source>
</evidence>
<comment type="caution">
    <text evidence="4">The sequence shown here is derived from an EMBL/GenBank/DDBJ whole genome shotgun (WGS) entry which is preliminary data.</text>
</comment>
<gene>
    <name evidence="4" type="ORF">BJ875DRAFT_504869</name>
</gene>
<accession>A0A9P8C515</accession>
<dbReference type="OrthoDB" id="74764at2759"/>
<evidence type="ECO:0000313" key="4">
    <source>
        <dbReference type="EMBL" id="KAG9234208.1"/>
    </source>
</evidence>
<dbReference type="EMBL" id="MU251471">
    <property type="protein sequence ID" value="KAG9234208.1"/>
    <property type="molecule type" value="Genomic_DNA"/>
</dbReference>